<dbReference type="EMBL" id="LSRX01000115">
    <property type="protein sequence ID" value="OLQ08548.1"/>
    <property type="molecule type" value="Genomic_DNA"/>
</dbReference>
<name>A0A1Q9EMD4_SYMMI</name>
<reference evidence="1 2" key="1">
    <citation type="submission" date="2016-02" db="EMBL/GenBank/DDBJ databases">
        <title>Genome analysis of coral dinoflagellate symbionts highlights evolutionary adaptations to a symbiotic lifestyle.</title>
        <authorList>
            <person name="Aranda M."/>
            <person name="Li Y."/>
            <person name="Liew Y.J."/>
            <person name="Baumgarten S."/>
            <person name="Simakov O."/>
            <person name="Wilson M."/>
            <person name="Piel J."/>
            <person name="Ashoor H."/>
            <person name="Bougouffa S."/>
            <person name="Bajic V.B."/>
            <person name="Ryu T."/>
            <person name="Ravasi T."/>
            <person name="Bayer T."/>
            <person name="Micklem G."/>
            <person name="Kim H."/>
            <person name="Bhak J."/>
            <person name="Lajeunesse T.C."/>
            <person name="Voolstra C.R."/>
        </authorList>
    </citation>
    <scope>NUCLEOTIDE SEQUENCE [LARGE SCALE GENOMIC DNA]</scope>
    <source>
        <strain evidence="1 2">CCMP2467</strain>
    </source>
</reference>
<organism evidence="1 2">
    <name type="scientific">Symbiodinium microadriaticum</name>
    <name type="common">Dinoflagellate</name>
    <name type="synonym">Zooxanthella microadriatica</name>
    <dbReference type="NCBI Taxonomy" id="2951"/>
    <lineage>
        <taxon>Eukaryota</taxon>
        <taxon>Sar</taxon>
        <taxon>Alveolata</taxon>
        <taxon>Dinophyceae</taxon>
        <taxon>Suessiales</taxon>
        <taxon>Symbiodiniaceae</taxon>
        <taxon>Symbiodinium</taxon>
    </lineage>
</organism>
<dbReference type="OrthoDB" id="10371222at2759"/>
<dbReference type="AlphaFoldDB" id="A0A1Q9EMD4"/>
<protein>
    <submittedName>
        <fullName evidence="1">Uncharacterized protein</fullName>
    </submittedName>
</protein>
<evidence type="ECO:0000313" key="1">
    <source>
        <dbReference type="EMBL" id="OLQ08548.1"/>
    </source>
</evidence>
<evidence type="ECO:0000313" key="2">
    <source>
        <dbReference type="Proteomes" id="UP000186817"/>
    </source>
</evidence>
<dbReference type="Proteomes" id="UP000186817">
    <property type="component" value="Unassembled WGS sequence"/>
</dbReference>
<keyword evidence="2" id="KW-1185">Reference proteome</keyword>
<accession>A0A1Q9EMD4</accession>
<sequence>MACRRGALLLSAVLLAVGPGWVMYKSRTYVHLNFLIQPALSAFAGRLGGGGEEYEIRFVDNQDKWLQLCGFSIEERDQIARQWLTLASEEVLPFRSTQYFTGKCLGFPQFLEITIGADFVPRPQLLPA</sequence>
<gene>
    <name evidence="1" type="ORF">AK812_SmicGene7955</name>
</gene>
<comment type="caution">
    <text evidence="1">The sequence shown here is derived from an EMBL/GenBank/DDBJ whole genome shotgun (WGS) entry which is preliminary data.</text>
</comment>
<proteinExistence type="predicted"/>